<evidence type="ECO:0000313" key="2">
    <source>
        <dbReference type="Proteomes" id="UP000248198"/>
    </source>
</evidence>
<accession>A0A318UWL7</accession>
<proteinExistence type="predicted"/>
<gene>
    <name evidence="1" type="ORF">B0O44_102595</name>
</gene>
<dbReference type="AlphaFoldDB" id="A0A318UWL7"/>
<organism evidence="1 2">
    <name type="scientific">Pedobacter nutrimenti</name>
    <dbReference type="NCBI Taxonomy" id="1241337"/>
    <lineage>
        <taxon>Bacteria</taxon>
        <taxon>Pseudomonadati</taxon>
        <taxon>Bacteroidota</taxon>
        <taxon>Sphingobacteriia</taxon>
        <taxon>Sphingobacteriales</taxon>
        <taxon>Sphingobacteriaceae</taxon>
        <taxon>Pedobacter</taxon>
    </lineage>
</organism>
<reference evidence="1 2" key="1">
    <citation type="submission" date="2018-06" db="EMBL/GenBank/DDBJ databases">
        <title>Genomic Encyclopedia of Archaeal and Bacterial Type Strains, Phase II (KMG-II): from individual species to whole genera.</title>
        <authorList>
            <person name="Goeker M."/>
        </authorList>
    </citation>
    <scope>NUCLEOTIDE SEQUENCE [LARGE SCALE GENOMIC DNA]</scope>
    <source>
        <strain evidence="1 2">DSM 27372</strain>
    </source>
</reference>
<dbReference type="Proteomes" id="UP000248198">
    <property type="component" value="Unassembled WGS sequence"/>
</dbReference>
<sequence length="130" mass="14364">MLPSVKARPGIAAGRLLNGFCRVRYGAGSAQTKLRIGGVIRQTYSPFPGSFKSRSHPVFCSKQDTNLYSVCKKKQQQPVAVSAKIDLCIALKKMHFLLSFFGTCFEFGSFFKRSSKEGANLVKRKPPEKG</sequence>
<protein>
    <submittedName>
        <fullName evidence="1">Uncharacterized protein</fullName>
    </submittedName>
</protein>
<comment type="caution">
    <text evidence="1">The sequence shown here is derived from an EMBL/GenBank/DDBJ whole genome shotgun (WGS) entry which is preliminary data.</text>
</comment>
<dbReference type="EMBL" id="QKLU01000002">
    <property type="protein sequence ID" value="PYF76039.1"/>
    <property type="molecule type" value="Genomic_DNA"/>
</dbReference>
<evidence type="ECO:0000313" key="1">
    <source>
        <dbReference type="EMBL" id="PYF76039.1"/>
    </source>
</evidence>
<keyword evidence="2" id="KW-1185">Reference proteome</keyword>
<name>A0A318UWL7_9SPHI</name>